<proteinExistence type="predicted"/>
<organism evidence="2 3">
    <name type="scientific">Pseudogracilibacillus auburnensis</name>
    <dbReference type="NCBI Taxonomy" id="1494959"/>
    <lineage>
        <taxon>Bacteria</taxon>
        <taxon>Bacillati</taxon>
        <taxon>Bacillota</taxon>
        <taxon>Bacilli</taxon>
        <taxon>Bacillales</taxon>
        <taxon>Bacillaceae</taxon>
        <taxon>Pseudogracilibacillus</taxon>
    </lineage>
</organism>
<comment type="caution">
    <text evidence="2">The sequence shown here is derived from an EMBL/GenBank/DDBJ whole genome shotgun (WGS) entry which is preliminary data.</text>
</comment>
<sequence>MFTIGVYLSGVYYYSAKFVLIGCILAIGGGMLGWSTYFLSSVRNLSSLDKDGK</sequence>
<evidence type="ECO:0000256" key="1">
    <source>
        <dbReference type="SAM" id="Phobius"/>
    </source>
</evidence>
<keyword evidence="3" id="KW-1185">Reference proteome</keyword>
<dbReference type="Proteomes" id="UP000247978">
    <property type="component" value="Unassembled WGS sequence"/>
</dbReference>
<dbReference type="EMBL" id="QJJQ01000017">
    <property type="protein sequence ID" value="PXW82604.1"/>
    <property type="molecule type" value="Genomic_DNA"/>
</dbReference>
<feature type="transmembrane region" description="Helical" evidence="1">
    <location>
        <begin position="12"/>
        <end position="34"/>
    </location>
</feature>
<gene>
    <name evidence="2" type="ORF">DFR56_11742</name>
</gene>
<keyword evidence="1" id="KW-1133">Transmembrane helix</keyword>
<name>A0A2V3VN49_9BACI</name>
<reference evidence="2 3" key="1">
    <citation type="submission" date="2018-05" db="EMBL/GenBank/DDBJ databases">
        <title>Genomic Encyclopedia of Type Strains, Phase IV (KMG-IV): sequencing the most valuable type-strain genomes for metagenomic binning, comparative biology and taxonomic classification.</title>
        <authorList>
            <person name="Goeker M."/>
        </authorList>
    </citation>
    <scope>NUCLEOTIDE SEQUENCE [LARGE SCALE GENOMIC DNA]</scope>
    <source>
        <strain evidence="2 3">DSM 28556</strain>
    </source>
</reference>
<accession>A0A2V3VN49</accession>
<protein>
    <submittedName>
        <fullName evidence="2">Uncharacterized protein</fullName>
    </submittedName>
</protein>
<keyword evidence="1" id="KW-0472">Membrane</keyword>
<keyword evidence="1" id="KW-0812">Transmembrane</keyword>
<evidence type="ECO:0000313" key="3">
    <source>
        <dbReference type="Proteomes" id="UP000247978"/>
    </source>
</evidence>
<evidence type="ECO:0000313" key="2">
    <source>
        <dbReference type="EMBL" id="PXW82604.1"/>
    </source>
</evidence>
<dbReference type="AlphaFoldDB" id="A0A2V3VN49"/>